<feature type="compositionally biased region" description="Low complexity" evidence="1">
    <location>
        <begin position="263"/>
        <end position="279"/>
    </location>
</feature>
<proteinExistence type="predicted"/>
<comment type="caution">
    <text evidence="3">The sequence shown here is derived from an EMBL/GenBank/DDBJ whole genome shotgun (WGS) entry which is preliminary data.</text>
</comment>
<evidence type="ECO:0000313" key="3">
    <source>
        <dbReference type="EMBL" id="GIE53554.1"/>
    </source>
</evidence>
<organism evidence="3 4">
    <name type="scientific">Actinoplanes nipponensis</name>
    <dbReference type="NCBI Taxonomy" id="135950"/>
    <lineage>
        <taxon>Bacteria</taxon>
        <taxon>Bacillati</taxon>
        <taxon>Actinomycetota</taxon>
        <taxon>Actinomycetes</taxon>
        <taxon>Micromonosporales</taxon>
        <taxon>Micromonosporaceae</taxon>
        <taxon>Actinoplanes</taxon>
    </lineage>
</organism>
<sequence>MSDPMYPGTPAPRSRPTVVSVSAYLLYFSAAASIISAVLSLTTIGTIRRVYTDLYSGTAGSGTESVIVAASVIGVVINILFAAGLAILAIFNNRGRQGARITTWVVGGIFLCCNGFGLLGNAATSGMNLDAGNNNGPSAREVEDRLAAELPGWFTPTSTLLTVLIVLALLGAVILLALPAANAYFRKPQVAWDPLNPYPGYPGQPAAYPGYPSQSPYPSYPGQAYPGQPGQPPYPGQPGQPPYPGQPGQSPYPGQPGQPPYPGAAGQPSYPGQPGQSPYPGQPGEPPYPGAAGQPPNPQGTPAPGNGGDATPPPGSAPPAGGGSAQGDPHTGSVPPTDPWSAPSHPHFSPPSSPAAPQPPTDDQPGRSPTDPA</sequence>
<feature type="transmembrane region" description="Helical" evidence="2">
    <location>
        <begin position="103"/>
        <end position="123"/>
    </location>
</feature>
<accession>A0A919ML45</accession>
<keyword evidence="2" id="KW-0812">Transmembrane</keyword>
<keyword evidence="2" id="KW-1133">Transmembrane helix</keyword>
<feature type="transmembrane region" description="Helical" evidence="2">
    <location>
        <begin position="67"/>
        <end position="91"/>
    </location>
</feature>
<dbReference type="EMBL" id="BOMQ01000086">
    <property type="protein sequence ID" value="GIE53554.1"/>
    <property type="molecule type" value="Genomic_DNA"/>
</dbReference>
<gene>
    <name evidence="3" type="ORF">Ani05nite_70880</name>
</gene>
<feature type="transmembrane region" description="Helical" evidence="2">
    <location>
        <begin position="21"/>
        <end position="47"/>
    </location>
</feature>
<keyword evidence="2" id="KW-0472">Membrane</keyword>
<feature type="region of interest" description="Disordered" evidence="1">
    <location>
        <begin position="206"/>
        <end position="373"/>
    </location>
</feature>
<feature type="compositionally biased region" description="Pro residues" evidence="1">
    <location>
        <begin position="229"/>
        <end position="245"/>
    </location>
</feature>
<dbReference type="PRINTS" id="PR01217">
    <property type="entry name" value="PRICHEXTENSN"/>
</dbReference>
<dbReference type="Proteomes" id="UP000647172">
    <property type="component" value="Unassembled WGS sequence"/>
</dbReference>
<feature type="compositionally biased region" description="Pro residues" evidence="1">
    <location>
        <begin position="280"/>
        <end position="301"/>
    </location>
</feature>
<name>A0A919ML45_9ACTN</name>
<feature type="compositionally biased region" description="Pro residues" evidence="1">
    <location>
        <begin position="253"/>
        <end position="262"/>
    </location>
</feature>
<protein>
    <submittedName>
        <fullName evidence="3">Uncharacterized protein</fullName>
    </submittedName>
</protein>
<dbReference type="RefSeq" id="WP_203775690.1">
    <property type="nucleotide sequence ID" value="NZ_BAAAYJ010000071.1"/>
</dbReference>
<feature type="compositionally biased region" description="Low complexity" evidence="1">
    <location>
        <begin position="206"/>
        <end position="228"/>
    </location>
</feature>
<keyword evidence="4" id="KW-1185">Reference proteome</keyword>
<evidence type="ECO:0000313" key="4">
    <source>
        <dbReference type="Proteomes" id="UP000647172"/>
    </source>
</evidence>
<reference evidence="3" key="1">
    <citation type="submission" date="2021-01" db="EMBL/GenBank/DDBJ databases">
        <title>Whole genome shotgun sequence of Actinoplanes nipponensis NBRC 14063.</title>
        <authorList>
            <person name="Komaki H."/>
            <person name="Tamura T."/>
        </authorList>
    </citation>
    <scope>NUCLEOTIDE SEQUENCE</scope>
    <source>
        <strain evidence="3">NBRC 14063</strain>
    </source>
</reference>
<evidence type="ECO:0000256" key="1">
    <source>
        <dbReference type="SAM" id="MobiDB-lite"/>
    </source>
</evidence>
<dbReference type="AlphaFoldDB" id="A0A919ML45"/>
<feature type="transmembrane region" description="Helical" evidence="2">
    <location>
        <begin position="159"/>
        <end position="178"/>
    </location>
</feature>
<feature type="compositionally biased region" description="Pro residues" evidence="1">
    <location>
        <begin position="348"/>
        <end position="362"/>
    </location>
</feature>
<evidence type="ECO:0000256" key="2">
    <source>
        <dbReference type="SAM" id="Phobius"/>
    </source>
</evidence>